<feature type="domain" description="PAC" evidence="10">
    <location>
        <begin position="576"/>
        <end position="628"/>
    </location>
</feature>
<keyword evidence="7" id="KW-0472">Membrane</keyword>
<dbReference type="InterPro" id="IPR001610">
    <property type="entry name" value="PAC"/>
</dbReference>
<keyword evidence="2" id="KW-0488">Methylation</keyword>
<dbReference type="Pfam" id="PF00015">
    <property type="entry name" value="MCPsignal"/>
    <property type="match status" value="1"/>
</dbReference>
<dbReference type="RefSeq" id="WP_101288838.1">
    <property type="nucleotide sequence ID" value="NZ_FOUQ01000005.1"/>
</dbReference>
<comment type="similarity">
    <text evidence="3">Belongs to the methyl-accepting chemotaxis (MCP) protein family.</text>
</comment>
<dbReference type="Gene3D" id="1.10.287.950">
    <property type="entry name" value="Methyl-accepting chemotaxis protein"/>
    <property type="match status" value="1"/>
</dbReference>
<accession>A0A1I4T6T4</accession>
<dbReference type="PANTHER" id="PTHR43531">
    <property type="entry name" value="PROTEIN ICFG"/>
    <property type="match status" value="1"/>
</dbReference>
<evidence type="ECO:0008006" key="14">
    <source>
        <dbReference type="Google" id="ProtNLM"/>
    </source>
</evidence>
<dbReference type="CDD" id="cd00130">
    <property type="entry name" value="PAS"/>
    <property type="match status" value="2"/>
</dbReference>
<evidence type="ECO:0000259" key="10">
    <source>
        <dbReference type="PROSITE" id="PS50113"/>
    </source>
</evidence>
<evidence type="ECO:0000256" key="5">
    <source>
        <dbReference type="SAM" id="Coils"/>
    </source>
</evidence>
<dbReference type="AlphaFoldDB" id="A0A1I4T6T4"/>
<dbReference type="PANTHER" id="PTHR43531:SF14">
    <property type="entry name" value="METHYL-ACCEPTING CHEMOTAXIS PROTEIN I-RELATED"/>
    <property type="match status" value="1"/>
</dbReference>
<reference evidence="12 13" key="1">
    <citation type="submission" date="2017-12" db="EMBL/GenBank/DDBJ databases">
        <title>Anaerobic carbon monoxide metabolism by Pleomorphomonas carboxyditropha sp. nov., a new mesophilic hydrogenogenic carboxidotroph.</title>
        <authorList>
            <person name="Esquivel-Elizondo S."/>
            <person name="Krajmalnik-Brown R."/>
        </authorList>
    </citation>
    <scope>NUCLEOTIDE SEQUENCE [LARGE SCALE GENOMIC DNA]</scope>
    <source>
        <strain evidence="12 13">R5-392</strain>
    </source>
</reference>
<feature type="domain" description="Methyl-accepting transducer" evidence="8">
    <location>
        <begin position="682"/>
        <end position="911"/>
    </location>
</feature>
<dbReference type="CDD" id="cd11386">
    <property type="entry name" value="MCP_signal"/>
    <property type="match status" value="1"/>
</dbReference>
<keyword evidence="5" id="KW-0175">Coiled coil</keyword>
<evidence type="ECO:0000313" key="13">
    <source>
        <dbReference type="Proteomes" id="UP000233491"/>
    </source>
</evidence>
<dbReference type="GO" id="GO:0005886">
    <property type="term" value="C:plasma membrane"/>
    <property type="evidence" value="ECO:0007669"/>
    <property type="project" value="TreeGrafter"/>
</dbReference>
<dbReference type="SUPFAM" id="SSF58104">
    <property type="entry name" value="Methyl-accepting chemotaxis protein (MCP) signaling domain"/>
    <property type="match status" value="1"/>
</dbReference>
<dbReference type="InterPro" id="IPR013655">
    <property type="entry name" value="PAS_fold_3"/>
</dbReference>
<organism evidence="12 13">
    <name type="scientific">Pleomorphomonas diazotrophica</name>
    <dbReference type="NCBI Taxonomy" id="1166257"/>
    <lineage>
        <taxon>Bacteria</taxon>
        <taxon>Pseudomonadati</taxon>
        <taxon>Pseudomonadota</taxon>
        <taxon>Alphaproteobacteria</taxon>
        <taxon>Hyphomicrobiales</taxon>
        <taxon>Pleomorphomonadaceae</taxon>
        <taxon>Pleomorphomonas</taxon>
    </lineage>
</organism>
<dbReference type="PROSITE" id="PS50112">
    <property type="entry name" value="PAS"/>
    <property type="match status" value="1"/>
</dbReference>
<feature type="coiled-coil region" evidence="5">
    <location>
        <begin position="882"/>
        <end position="909"/>
    </location>
</feature>
<dbReference type="InterPro" id="IPR035965">
    <property type="entry name" value="PAS-like_dom_sf"/>
</dbReference>
<protein>
    <recommendedName>
        <fullName evidence="14">Chemotaxis protein</fullName>
    </recommendedName>
</protein>
<dbReference type="FunFam" id="1.10.287.950:FF:000001">
    <property type="entry name" value="Methyl-accepting chemotaxis sensory transducer"/>
    <property type="match status" value="1"/>
</dbReference>
<keyword evidence="13" id="KW-1185">Reference proteome</keyword>
<sequence>MSLTSLKLRTKIGLIVALMTLPIVILGWLYVSKSEEGVATARQEADGVTYAIAIWESIRGLAVSALDDTATPATVLPDIPDLAGLNRDHGATFGSTAAAETFAAALASYDWPRNHVPFDAKLTQSVNSGLALMAAVSDGAGIAVDTEVDHNYLGQALMNRIPRVLWYRVAITGKIREMSRATSVSVADLGLLKSQIALFQEASGGALDVLQVAKTHSTDGRIEALSAQITAFAEAVPTFVREAEAVTLAFETAATPQNVDVSRFMDATKAQAKASQALWHGGAETLTAMLADHAASLRSALFATFGVVLLAVIVALAVSIFFSLQITRGIGRMIGYMQRITAGDYEFEVDGTDRKDEIGTIAGAVSVFRGNGRQVAELTANYKGQADAIRLSQSVLELALDGSVIDANDIFCRIFGYTIDEIRGKPVSMFADAAVRESAEYKLMWEGLQRGEHVTGQYKRIAKGGREVWLEVSFNPIIGLDGKPFKIVQIATDVTAQRLQSADFEGQIAAISKAQGIIEFSLDGKILSANENFLNMLGYTLAEVRGQHHSILVDPAYRASVDYRMFWEKLGRGEYDTNQYKRIGKGGREIWIQASYNPILDMNGKPFKVVEYATDVTEQVRSAEALQAAVRESKEVIEAARGNDLTRRVPLDGKTGEIASLCEGINTLLDTMSTVVADMMEAATTISNAVAEISSGTTDLSQRTEQQASNLEETAASMEEMAATVKQNSDNAQQANHLAASARGTATDGGEVVGKAVEAMSRIETSSQKISDIISVIDEIAFQTNLLALNAAVEAARAGDAGKGFAVVASEVRSLAQRSSGAAKDIKALIVESGAQVKDGVKLVNDAGTALTEIVGSIKKVADIVSDIAAASREQSAGVEEINKAVTQMDEMTQQNSALVEENASATRMLQEQAEAMHGRMSAFRLAEAVRSARVALEERREARSAGKTPPRPAQPKKVAAAGGRTAQRLQSELHAAFENDADWKEF</sequence>
<comment type="subcellular location">
    <subcellularLocation>
        <location evidence="1">Membrane</location>
    </subcellularLocation>
</comment>
<dbReference type="Pfam" id="PF00672">
    <property type="entry name" value="HAMP"/>
    <property type="match status" value="1"/>
</dbReference>
<dbReference type="PROSITE" id="PS50111">
    <property type="entry name" value="CHEMOTAXIS_TRANSDUC_2"/>
    <property type="match status" value="1"/>
</dbReference>
<dbReference type="InterPro" id="IPR051310">
    <property type="entry name" value="MCP_chemotaxis"/>
</dbReference>
<dbReference type="SUPFAM" id="SSF158472">
    <property type="entry name" value="HAMP domain-like"/>
    <property type="match status" value="1"/>
</dbReference>
<dbReference type="Gene3D" id="3.30.450.20">
    <property type="entry name" value="PAS domain"/>
    <property type="match status" value="2"/>
</dbReference>
<dbReference type="GO" id="GO:0006935">
    <property type="term" value="P:chemotaxis"/>
    <property type="evidence" value="ECO:0007669"/>
    <property type="project" value="TreeGrafter"/>
</dbReference>
<feature type="domain" description="PAC" evidence="10">
    <location>
        <begin position="454"/>
        <end position="506"/>
    </location>
</feature>
<dbReference type="InterPro" id="IPR004089">
    <property type="entry name" value="MCPsignal_dom"/>
</dbReference>
<feature type="coiled-coil region" evidence="5">
    <location>
        <begin position="701"/>
        <end position="735"/>
    </location>
</feature>
<evidence type="ECO:0000256" key="4">
    <source>
        <dbReference type="PROSITE-ProRule" id="PRU00284"/>
    </source>
</evidence>
<dbReference type="GO" id="GO:0004888">
    <property type="term" value="F:transmembrane signaling receptor activity"/>
    <property type="evidence" value="ECO:0007669"/>
    <property type="project" value="TreeGrafter"/>
</dbReference>
<dbReference type="NCBIfam" id="TIGR00229">
    <property type="entry name" value="sensory_box"/>
    <property type="match status" value="2"/>
</dbReference>
<keyword evidence="7" id="KW-0812">Transmembrane</keyword>
<keyword evidence="7" id="KW-1133">Transmembrane helix</keyword>
<evidence type="ECO:0000259" key="9">
    <source>
        <dbReference type="PROSITE" id="PS50112"/>
    </source>
</evidence>
<gene>
    <name evidence="12" type="ORF">CXZ10_09155</name>
</gene>
<feature type="domain" description="HAMP" evidence="11">
    <location>
        <begin position="324"/>
        <end position="377"/>
    </location>
</feature>
<keyword evidence="4" id="KW-0807">Transducer</keyword>
<dbReference type="Gene3D" id="6.10.340.10">
    <property type="match status" value="1"/>
</dbReference>
<dbReference type="SMART" id="SM00283">
    <property type="entry name" value="MA"/>
    <property type="match status" value="1"/>
</dbReference>
<evidence type="ECO:0000256" key="6">
    <source>
        <dbReference type="SAM" id="MobiDB-lite"/>
    </source>
</evidence>
<dbReference type="PROSITE" id="PS50113">
    <property type="entry name" value="PAC"/>
    <property type="match status" value="2"/>
</dbReference>
<evidence type="ECO:0000313" key="12">
    <source>
        <dbReference type="EMBL" id="PKR89530.1"/>
    </source>
</evidence>
<evidence type="ECO:0000259" key="8">
    <source>
        <dbReference type="PROSITE" id="PS50111"/>
    </source>
</evidence>
<evidence type="ECO:0000256" key="3">
    <source>
        <dbReference type="ARBA" id="ARBA00029447"/>
    </source>
</evidence>
<dbReference type="SMART" id="SM00086">
    <property type="entry name" value="PAC"/>
    <property type="match status" value="2"/>
</dbReference>
<proteinExistence type="inferred from homology"/>
<dbReference type="InterPro" id="IPR000700">
    <property type="entry name" value="PAS-assoc_C"/>
</dbReference>
<dbReference type="SMART" id="SM00304">
    <property type="entry name" value="HAMP"/>
    <property type="match status" value="2"/>
</dbReference>
<feature type="transmembrane region" description="Helical" evidence="7">
    <location>
        <begin position="12"/>
        <end position="31"/>
    </location>
</feature>
<dbReference type="EMBL" id="PJNW01000005">
    <property type="protein sequence ID" value="PKR89530.1"/>
    <property type="molecule type" value="Genomic_DNA"/>
</dbReference>
<comment type="caution">
    <text evidence="12">The sequence shown here is derived from an EMBL/GenBank/DDBJ whole genome shotgun (WGS) entry which is preliminary data.</text>
</comment>
<dbReference type="Proteomes" id="UP000233491">
    <property type="component" value="Unassembled WGS sequence"/>
</dbReference>
<dbReference type="Pfam" id="PF13426">
    <property type="entry name" value="PAS_9"/>
    <property type="match status" value="1"/>
</dbReference>
<feature type="domain" description="HAMP" evidence="11">
    <location>
        <begin position="624"/>
        <end position="677"/>
    </location>
</feature>
<feature type="domain" description="PAS" evidence="9">
    <location>
        <begin position="517"/>
        <end position="547"/>
    </location>
</feature>
<evidence type="ECO:0000256" key="1">
    <source>
        <dbReference type="ARBA" id="ARBA00004370"/>
    </source>
</evidence>
<dbReference type="InterPro" id="IPR000014">
    <property type="entry name" value="PAS"/>
</dbReference>
<feature type="transmembrane region" description="Helical" evidence="7">
    <location>
        <begin position="300"/>
        <end position="324"/>
    </location>
</feature>
<evidence type="ECO:0000259" key="11">
    <source>
        <dbReference type="PROSITE" id="PS50885"/>
    </source>
</evidence>
<evidence type="ECO:0000256" key="2">
    <source>
        <dbReference type="ARBA" id="ARBA00022481"/>
    </source>
</evidence>
<dbReference type="SMART" id="SM00091">
    <property type="entry name" value="PAS"/>
    <property type="match status" value="2"/>
</dbReference>
<feature type="region of interest" description="Disordered" evidence="6">
    <location>
        <begin position="938"/>
        <end position="987"/>
    </location>
</feature>
<dbReference type="PROSITE" id="PS50885">
    <property type="entry name" value="HAMP"/>
    <property type="match status" value="2"/>
</dbReference>
<dbReference type="SUPFAM" id="SSF55785">
    <property type="entry name" value="PYP-like sensor domain (PAS domain)"/>
    <property type="match status" value="2"/>
</dbReference>
<dbReference type="Pfam" id="PF08447">
    <property type="entry name" value="PAS_3"/>
    <property type="match status" value="1"/>
</dbReference>
<evidence type="ECO:0000256" key="7">
    <source>
        <dbReference type="SAM" id="Phobius"/>
    </source>
</evidence>
<dbReference type="InterPro" id="IPR003660">
    <property type="entry name" value="HAMP_dom"/>
</dbReference>
<name>A0A1I4T6T4_9HYPH</name>
<feature type="compositionally biased region" description="Basic and acidic residues" evidence="6">
    <location>
        <begin position="976"/>
        <end position="987"/>
    </location>
</feature>
<dbReference type="GO" id="GO:0007165">
    <property type="term" value="P:signal transduction"/>
    <property type="evidence" value="ECO:0007669"/>
    <property type="project" value="UniProtKB-KW"/>
</dbReference>
<dbReference type="CDD" id="cd06225">
    <property type="entry name" value="HAMP"/>
    <property type="match status" value="1"/>
</dbReference>